<protein>
    <recommendedName>
        <fullName evidence="5">Secreted protein</fullName>
    </recommendedName>
</protein>
<organism evidence="3 4">
    <name type="scientific">Streptomyces sanglieri</name>
    <dbReference type="NCBI Taxonomy" id="193460"/>
    <lineage>
        <taxon>Bacteria</taxon>
        <taxon>Bacillati</taxon>
        <taxon>Actinomycetota</taxon>
        <taxon>Actinomycetes</taxon>
        <taxon>Kitasatosporales</taxon>
        <taxon>Streptomycetaceae</taxon>
        <taxon>Streptomyces</taxon>
    </lineage>
</organism>
<feature type="compositionally biased region" description="Basic residues" evidence="1">
    <location>
        <begin position="89"/>
        <end position="112"/>
    </location>
</feature>
<reference evidence="4" key="1">
    <citation type="journal article" date="2019" name="Int. J. Syst. Evol. Microbiol.">
        <title>The Global Catalogue of Microorganisms (GCM) 10K type strain sequencing project: providing services to taxonomists for standard genome sequencing and annotation.</title>
        <authorList>
            <consortium name="The Broad Institute Genomics Platform"/>
            <consortium name="The Broad Institute Genome Sequencing Center for Infectious Disease"/>
            <person name="Wu L."/>
            <person name="Ma J."/>
        </authorList>
    </citation>
    <scope>NUCLEOTIDE SEQUENCE [LARGE SCALE GENOMIC DNA]</scope>
    <source>
        <strain evidence="4">JCM 12607</strain>
    </source>
</reference>
<accession>A0ABW2WWK1</accession>
<gene>
    <name evidence="3" type="ORF">ACFQ2K_26705</name>
</gene>
<comment type="caution">
    <text evidence="3">The sequence shown here is derived from an EMBL/GenBank/DDBJ whole genome shotgun (WGS) entry which is preliminary data.</text>
</comment>
<evidence type="ECO:0000256" key="1">
    <source>
        <dbReference type="SAM" id="MobiDB-lite"/>
    </source>
</evidence>
<feature type="transmembrane region" description="Helical" evidence="2">
    <location>
        <begin position="6"/>
        <end position="26"/>
    </location>
</feature>
<keyword evidence="2" id="KW-1133">Transmembrane helix</keyword>
<evidence type="ECO:0000313" key="3">
    <source>
        <dbReference type="EMBL" id="MFD0625794.1"/>
    </source>
</evidence>
<name>A0ABW2WWK1_9ACTN</name>
<feature type="region of interest" description="Disordered" evidence="1">
    <location>
        <begin position="72"/>
        <end position="112"/>
    </location>
</feature>
<proteinExistence type="predicted"/>
<evidence type="ECO:0000256" key="2">
    <source>
        <dbReference type="SAM" id="Phobius"/>
    </source>
</evidence>
<dbReference type="EMBL" id="JBHTGL010000008">
    <property type="protein sequence ID" value="MFD0625794.1"/>
    <property type="molecule type" value="Genomic_DNA"/>
</dbReference>
<keyword evidence="2" id="KW-0472">Membrane</keyword>
<dbReference type="Proteomes" id="UP001596915">
    <property type="component" value="Unassembled WGS sequence"/>
</dbReference>
<keyword evidence="4" id="KW-1185">Reference proteome</keyword>
<evidence type="ECO:0008006" key="5">
    <source>
        <dbReference type="Google" id="ProtNLM"/>
    </source>
</evidence>
<sequence>MDEVVPLLVMVAALAVVMGFFTWLAVAARRRGVAGSALSAAPASYNEAYQGTAHQAYHEIRARAEHQVPVLSPDGAWRPLPPGAEGVRRGRPPARRPLRGLRRRFGRLRRGR</sequence>
<evidence type="ECO:0000313" key="4">
    <source>
        <dbReference type="Proteomes" id="UP001596915"/>
    </source>
</evidence>
<keyword evidence="2" id="KW-0812">Transmembrane</keyword>